<dbReference type="Proteomes" id="UP001152607">
    <property type="component" value="Unassembled WGS sequence"/>
</dbReference>
<name>A0A9W4U5X5_9PLEO</name>
<comment type="caution">
    <text evidence="1">The sequence shown here is derived from an EMBL/GenBank/DDBJ whole genome shotgun (WGS) entry which is preliminary data.</text>
</comment>
<evidence type="ECO:0000313" key="2">
    <source>
        <dbReference type="Proteomes" id="UP001152607"/>
    </source>
</evidence>
<dbReference type="AlphaFoldDB" id="A0A9W4U5X5"/>
<organism evidence="1 2">
    <name type="scientific">Periconia digitata</name>
    <dbReference type="NCBI Taxonomy" id="1303443"/>
    <lineage>
        <taxon>Eukaryota</taxon>
        <taxon>Fungi</taxon>
        <taxon>Dikarya</taxon>
        <taxon>Ascomycota</taxon>
        <taxon>Pezizomycotina</taxon>
        <taxon>Dothideomycetes</taxon>
        <taxon>Pleosporomycetidae</taxon>
        <taxon>Pleosporales</taxon>
        <taxon>Massarineae</taxon>
        <taxon>Periconiaceae</taxon>
        <taxon>Periconia</taxon>
    </lineage>
</organism>
<reference evidence="1" key="1">
    <citation type="submission" date="2023-01" db="EMBL/GenBank/DDBJ databases">
        <authorList>
            <person name="Van Ghelder C."/>
            <person name="Rancurel C."/>
        </authorList>
    </citation>
    <scope>NUCLEOTIDE SEQUENCE</scope>
    <source>
        <strain evidence="1">CNCM I-4278</strain>
    </source>
</reference>
<keyword evidence="2" id="KW-1185">Reference proteome</keyword>
<sequence length="61" mass="6831">MRFAIRSLSRLSRSYNALDGVRSTSAQQCIPSIVYGDILEMRLPDAPYDTYGICCDSRVVV</sequence>
<proteinExistence type="predicted"/>
<protein>
    <submittedName>
        <fullName evidence="1">Uncharacterized protein</fullName>
    </submittedName>
</protein>
<gene>
    <name evidence="1" type="ORF">PDIGIT_LOCUS2435</name>
</gene>
<accession>A0A9W4U5X5</accession>
<evidence type="ECO:0000313" key="1">
    <source>
        <dbReference type="EMBL" id="CAI6290460.1"/>
    </source>
</evidence>
<dbReference type="EMBL" id="CAOQHR010000002">
    <property type="protein sequence ID" value="CAI6290460.1"/>
    <property type="molecule type" value="Genomic_DNA"/>
</dbReference>